<dbReference type="InterPro" id="IPR035198">
    <property type="entry name" value="SU10_MCP"/>
</dbReference>
<feature type="compositionally biased region" description="Polar residues" evidence="1">
    <location>
        <begin position="84"/>
        <end position="93"/>
    </location>
</feature>
<reference evidence="2" key="1">
    <citation type="journal article" date="2021" name="Proc. Natl. Acad. Sci. U.S.A.">
        <title>A Catalog of Tens of Thousands of Viruses from Human Metagenomes Reveals Hidden Associations with Chronic Diseases.</title>
        <authorList>
            <person name="Tisza M.J."/>
            <person name="Buck C.B."/>
        </authorList>
    </citation>
    <scope>NUCLEOTIDE SEQUENCE</scope>
    <source>
        <strain evidence="2">Ct5bO8</strain>
    </source>
</reference>
<accession>A0A8S5PG50</accession>
<name>A0A8S5PG50_9CAUD</name>
<dbReference type="Pfam" id="PF17236">
    <property type="entry name" value="SU10_MCP"/>
    <property type="match status" value="1"/>
</dbReference>
<evidence type="ECO:0000313" key="2">
    <source>
        <dbReference type="EMBL" id="DAE06151.1"/>
    </source>
</evidence>
<protein>
    <submittedName>
        <fullName evidence="2">Uncharacterized protein</fullName>
    </submittedName>
</protein>
<evidence type="ECO:0000256" key="1">
    <source>
        <dbReference type="SAM" id="MobiDB-lite"/>
    </source>
</evidence>
<feature type="region of interest" description="Disordered" evidence="1">
    <location>
        <begin position="44"/>
        <end position="98"/>
    </location>
</feature>
<proteinExistence type="predicted"/>
<dbReference type="EMBL" id="BK015428">
    <property type="protein sequence ID" value="DAE06151.1"/>
    <property type="molecule type" value="Genomic_DNA"/>
</dbReference>
<organism evidence="2">
    <name type="scientific">Podoviridae sp. ct5bO8</name>
    <dbReference type="NCBI Taxonomy" id="2825219"/>
    <lineage>
        <taxon>Viruses</taxon>
        <taxon>Duplodnaviria</taxon>
        <taxon>Heunggongvirae</taxon>
        <taxon>Uroviricota</taxon>
        <taxon>Caudoviricetes</taxon>
    </lineage>
</organism>
<sequence>MYKMKKDCFKNFTSAQFVFKMVLMLLAVVTGGGVLAMADTAEPTTQIGDEGHEPSSKADAATEPVDPNVSDRLAPGGKVEGQDLTGTQGSATQIRKGGLAEEDWDSEVEKYRPFRTPLLQIIRKVTKSVPCNSYEKKHARVGGDTLDGMTTKAIEAAAAGGTIKLTKANFSGSLLPLYKGSTVIVPSVPGYERGSKTKVNGRLNLLVVEKTKDEVTLQALNGPAETEGTIGETLDTMGCPAIPANSRILCASTILSESQMNVPPENYQPRSEEVYLQKRAFSIIFTEEFEKIKKKAPHTVADMKEDALTKFLLRQERSYLYGTKLKFLMETKDGAQEYAYSAEGIINQLTNSYGIGDTYTFADLIAIAKLMFTDFAESDEMYLFCGKNAIERLMKIELPKGRDVMFSTVKEFDITFNQFKCSYGTLNFVWDSTLDYMDLEDCMIGADFKGARHYVKEKSKERTNDLSKDAYDPRLAKRYMHWEADCIALRGYNSILVGPEAKISALGASGVINNIISMSRLPETPREGMIVALTADYEVTNAGGEGTTKYEKENVYIYKGGKWELFSGQLVAA</sequence>